<comment type="cofactor">
    <cofactor evidence="1">
        <name>pyridoxal 5'-phosphate</name>
        <dbReference type="ChEBI" id="CHEBI:597326"/>
    </cofactor>
</comment>
<dbReference type="CDD" id="cd00609">
    <property type="entry name" value="AAT_like"/>
    <property type="match status" value="1"/>
</dbReference>
<keyword evidence="3 7" id="KW-0032">Aminotransferase</keyword>
<evidence type="ECO:0000259" key="6">
    <source>
        <dbReference type="Pfam" id="PF00155"/>
    </source>
</evidence>
<dbReference type="GO" id="GO:0030170">
    <property type="term" value="F:pyridoxal phosphate binding"/>
    <property type="evidence" value="ECO:0007669"/>
    <property type="project" value="InterPro"/>
</dbReference>
<comment type="similarity">
    <text evidence="2">Belongs to the class-I pyridoxal-phosphate-dependent aminotransferase family.</text>
</comment>
<protein>
    <submittedName>
        <fullName evidence="7">Aminotransferase class I/II-fold pyridoxal phosphate-dependent enzyme</fullName>
    </submittedName>
</protein>
<sequence length="399" mass="43313">MRIADRIEDLGTETAFAVAQAAADWSARGHEVYPFHLGDIDLPTAPHIIEAMNAAIADGKTGYCPGPGIPQLREALAAEIGGQRGMSLSADEIVVTTGGKPVITKFLQTVMNPGEGVLYPNPGFPIYESQIEYLGGTPLPYRYVPTPQGFAIDLDHLRSLITPQTTALIYNDLQNPISAESTQAEREAIAQIAQEHDLWVLSDEAYFDMRYSGSSHSIAAMPGMRERTVILYTFSKKYAMTGSRLGCAVAPPQVAQIIATLNTNDESCTTHFVQWAGIAALTGTQEPVRAMLEDFRQRRDAVCALVNDTPGMSVAVPESTFYVFPDVTEAVRRVGAADVGDFAQQALHATGVSFCTREHFGSRQPGEDRDYIRLAYSGIALPRIEEGLGRLRDWVSSAG</sequence>
<dbReference type="AlphaFoldDB" id="A0A921SMS7"/>
<dbReference type="PANTHER" id="PTHR46383">
    <property type="entry name" value="ASPARTATE AMINOTRANSFERASE"/>
    <property type="match status" value="1"/>
</dbReference>
<dbReference type="SUPFAM" id="SSF53383">
    <property type="entry name" value="PLP-dependent transferases"/>
    <property type="match status" value="1"/>
</dbReference>
<dbReference type="InterPro" id="IPR015421">
    <property type="entry name" value="PyrdxlP-dep_Trfase_major"/>
</dbReference>
<dbReference type="Proteomes" id="UP000784435">
    <property type="component" value="Unassembled WGS sequence"/>
</dbReference>
<dbReference type="InterPro" id="IPR050596">
    <property type="entry name" value="AspAT/PAT-like"/>
</dbReference>
<evidence type="ECO:0000256" key="3">
    <source>
        <dbReference type="ARBA" id="ARBA00022576"/>
    </source>
</evidence>
<reference evidence="7" key="2">
    <citation type="submission" date="2021-09" db="EMBL/GenBank/DDBJ databases">
        <authorList>
            <person name="Gilroy R."/>
        </authorList>
    </citation>
    <scope>NUCLEOTIDE SEQUENCE</scope>
    <source>
        <strain evidence="7">ChiGjej5B5-7349</strain>
    </source>
</reference>
<evidence type="ECO:0000313" key="8">
    <source>
        <dbReference type="Proteomes" id="UP000784435"/>
    </source>
</evidence>
<evidence type="ECO:0000256" key="1">
    <source>
        <dbReference type="ARBA" id="ARBA00001933"/>
    </source>
</evidence>
<dbReference type="InterPro" id="IPR015422">
    <property type="entry name" value="PyrdxlP-dep_Trfase_small"/>
</dbReference>
<name>A0A921SMS7_9MICO</name>
<evidence type="ECO:0000256" key="2">
    <source>
        <dbReference type="ARBA" id="ARBA00007441"/>
    </source>
</evidence>
<evidence type="ECO:0000313" key="7">
    <source>
        <dbReference type="EMBL" id="HJG79108.1"/>
    </source>
</evidence>
<reference evidence="7" key="1">
    <citation type="journal article" date="2021" name="PeerJ">
        <title>Extensive microbial diversity within the chicken gut microbiome revealed by metagenomics and culture.</title>
        <authorList>
            <person name="Gilroy R."/>
            <person name="Ravi A."/>
            <person name="Getino M."/>
            <person name="Pursley I."/>
            <person name="Horton D.L."/>
            <person name="Alikhan N.F."/>
            <person name="Baker D."/>
            <person name="Gharbi K."/>
            <person name="Hall N."/>
            <person name="Watson M."/>
            <person name="Adriaenssens E.M."/>
            <person name="Foster-Nyarko E."/>
            <person name="Jarju S."/>
            <person name="Secka A."/>
            <person name="Antonio M."/>
            <person name="Oren A."/>
            <person name="Chaudhuri R.R."/>
            <person name="La Ragione R."/>
            <person name="Hildebrand F."/>
            <person name="Pallen M.J."/>
        </authorList>
    </citation>
    <scope>NUCLEOTIDE SEQUENCE</scope>
    <source>
        <strain evidence="7">ChiGjej5B5-7349</strain>
    </source>
</reference>
<dbReference type="GO" id="GO:0006520">
    <property type="term" value="P:amino acid metabolic process"/>
    <property type="evidence" value="ECO:0007669"/>
    <property type="project" value="InterPro"/>
</dbReference>
<dbReference type="EMBL" id="DYUK01000036">
    <property type="protein sequence ID" value="HJG79108.1"/>
    <property type="molecule type" value="Genomic_DNA"/>
</dbReference>
<evidence type="ECO:0000256" key="5">
    <source>
        <dbReference type="ARBA" id="ARBA00022898"/>
    </source>
</evidence>
<gene>
    <name evidence="7" type="ORF">K8V08_01710</name>
</gene>
<comment type="caution">
    <text evidence="7">The sequence shown here is derived from an EMBL/GenBank/DDBJ whole genome shotgun (WGS) entry which is preliminary data.</text>
</comment>
<accession>A0A921SMS7</accession>
<keyword evidence="4" id="KW-0808">Transferase</keyword>
<dbReference type="InterPro" id="IPR004839">
    <property type="entry name" value="Aminotransferase_I/II_large"/>
</dbReference>
<dbReference type="PANTHER" id="PTHR46383:SF1">
    <property type="entry name" value="ASPARTATE AMINOTRANSFERASE"/>
    <property type="match status" value="1"/>
</dbReference>
<dbReference type="Pfam" id="PF00155">
    <property type="entry name" value="Aminotran_1_2"/>
    <property type="match status" value="1"/>
</dbReference>
<dbReference type="Gene3D" id="3.40.640.10">
    <property type="entry name" value="Type I PLP-dependent aspartate aminotransferase-like (Major domain)"/>
    <property type="match status" value="1"/>
</dbReference>
<evidence type="ECO:0000256" key="4">
    <source>
        <dbReference type="ARBA" id="ARBA00022679"/>
    </source>
</evidence>
<proteinExistence type="inferred from homology"/>
<keyword evidence="5" id="KW-0663">Pyridoxal phosphate</keyword>
<dbReference type="InterPro" id="IPR015424">
    <property type="entry name" value="PyrdxlP-dep_Trfase"/>
</dbReference>
<dbReference type="Gene3D" id="3.90.1150.10">
    <property type="entry name" value="Aspartate Aminotransferase, domain 1"/>
    <property type="match status" value="1"/>
</dbReference>
<dbReference type="GO" id="GO:0008483">
    <property type="term" value="F:transaminase activity"/>
    <property type="evidence" value="ECO:0007669"/>
    <property type="project" value="UniProtKB-KW"/>
</dbReference>
<organism evidence="7 8">
    <name type="scientific">Brevibacterium senegalense</name>
    <dbReference type="NCBI Taxonomy" id="1033736"/>
    <lineage>
        <taxon>Bacteria</taxon>
        <taxon>Bacillati</taxon>
        <taxon>Actinomycetota</taxon>
        <taxon>Actinomycetes</taxon>
        <taxon>Micrococcales</taxon>
        <taxon>Brevibacteriaceae</taxon>
        <taxon>Brevibacterium</taxon>
    </lineage>
</organism>
<feature type="domain" description="Aminotransferase class I/classII large" evidence="6">
    <location>
        <begin position="38"/>
        <end position="379"/>
    </location>
</feature>